<comment type="caution">
    <text evidence="1">The sequence shown here is derived from an EMBL/GenBank/DDBJ whole genome shotgun (WGS) entry which is preliminary data.</text>
</comment>
<proteinExistence type="predicted"/>
<evidence type="ECO:0000313" key="1">
    <source>
        <dbReference type="EMBL" id="CAG4967044.1"/>
    </source>
</evidence>
<dbReference type="Proteomes" id="UP000691718">
    <property type="component" value="Unassembled WGS sequence"/>
</dbReference>
<evidence type="ECO:0000313" key="2">
    <source>
        <dbReference type="Proteomes" id="UP000691718"/>
    </source>
</evidence>
<gene>
    <name evidence="1" type="ORF">PAPOLLO_LOCUS7735</name>
</gene>
<dbReference type="AlphaFoldDB" id="A0A8S3WLP2"/>
<organism evidence="1 2">
    <name type="scientific">Parnassius apollo</name>
    <name type="common">Apollo butterfly</name>
    <name type="synonym">Papilio apollo</name>
    <dbReference type="NCBI Taxonomy" id="110799"/>
    <lineage>
        <taxon>Eukaryota</taxon>
        <taxon>Metazoa</taxon>
        <taxon>Ecdysozoa</taxon>
        <taxon>Arthropoda</taxon>
        <taxon>Hexapoda</taxon>
        <taxon>Insecta</taxon>
        <taxon>Pterygota</taxon>
        <taxon>Neoptera</taxon>
        <taxon>Endopterygota</taxon>
        <taxon>Lepidoptera</taxon>
        <taxon>Glossata</taxon>
        <taxon>Ditrysia</taxon>
        <taxon>Papilionoidea</taxon>
        <taxon>Papilionidae</taxon>
        <taxon>Parnassiinae</taxon>
        <taxon>Parnassini</taxon>
        <taxon>Parnassius</taxon>
        <taxon>Parnassius</taxon>
    </lineage>
</organism>
<accession>A0A8S3WLP2</accession>
<dbReference type="OrthoDB" id="6932168at2759"/>
<dbReference type="EMBL" id="CAJQZP010000533">
    <property type="protein sequence ID" value="CAG4967044.1"/>
    <property type="molecule type" value="Genomic_DNA"/>
</dbReference>
<sequence>MSNLHNTSTTSEALPSLDLIEELTLPENPTNVTQDEFERARSDSIPELNDGFLINISEHTKLILQNLDGNRSVTRTNKDNIKKSLDEIKRSTQQLYDQVKTILRHSNSSAENKTVSLIRNTIREEFSKLAVLPQKITTQPLQDLVKPSIIPSSLPSYAKVVKSTKSAEKHPIPVTKPAIIVSSKQQVSSSKETVNAWRNSIHFKKYTFNPSEVKLVSNHKIRVEFDNQEQRDEILNAINHPDSLVNADIAKKLKPLVILKGIYRDTPQYKRLAIFGKSSKVTNRAPWWNDKLENLKQKVIKNHHKIQQMKRSKKPLTELLLEKENLRNEYAQAIRIASTEHFREFCNKQGKEDVWSITNRLLKTTPLKQPPSTLKTRAGKYTKTTYETAETFLNEYFPDDGPDTCLRHMQLRNSFNEIPDTPADAPFTVEEVLESLKSMNPKKWSRPPHIGYMF</sequence>
<reference evidence="1" key="1">
    <citation type="submission" date="2021-04" db="EMBL/GenBank/DDBJ databases">
        <authorList>
            <person name="Tunstrom K."/>
        </authorList>
    </citation>
    <scope>NUCLEOTIDE SEQUENCE</scope>
</reference>
<name>A0A8S3WLP2_PARAO</name>
<keyword evidence="2" id="KW-1185">Reference proteome</keyword>
<protein>
    <submittedName>
        <fullName evidence="1">(apollo) hypothetical protein</fullName>
    </submittedName>
</protein>